<dbReference type="RefSeq" id="WP_251413684.1">
    <property type="nucleotide sequence ID" value="NZ_JAMQGM010000024.1"/>
</dbReference>
<evidence type="ECO:0000313" key="9">
    <source>
        <dbReference type="Proteomes" id="UP001167160"/>
    </source>
</evidence>
<accession>A0ABT0X628</accession>
<feature type="domain" description="PIN" evidence="7">
    <location>
        <begin position="2"/>
        <end position="121"/>
    </location>
</feature>
<dbReference type="InterPro" id="IPR044153">
    <property type="entry name" value="PIN_Pae0151-like"/>
</dbReference>
<dbReference type="Pfam" id="PF01850">
    <property type="entry name" value="PIN"/>
    <property type="match status" value="1"/>
</dbReference>
<keyword evidence="9" id="KW-1185">Reference proteome</keyword>
<keyword evidence="1 6" id="KW-1277">Toxin-antitoxin system</keyword>
<feature type="binding site" evidence="6">
    <location>
        <position position="96"/>
    </location>
    <ligand>
        <name>Mg(2+)</name>
        <dbReference type="ChEBI" id="CHEBI:18420"/>
    </ligand>
</feature>
<dbReference type="PANTHER" id="PTHR35901">
    <property type="entry name" value="RIBONUCLEASE VAPC3"/>
    <property type="match status" value="1"/>
</dbReference>
<dbReference type="InterPro" id="IPR002716">
    <property type="entry name" value="PIN_dom"/>
</dbReference>
<evidence type="ECO:0000256" key="1">
    <source>
        <dbReference type="ARBA" id="ARBA00022649"/>
    </source>
</evidence>
<evidence type="ECO:0000256" key="5">
    <source>
        <dbReference type="ARBA" id="ARBA00022842"/>
    </source>
</evidence>
<evidence type="ECO:0000256" key="4">
    <source>
        <dbReference type="ARBA" id="ARBA00022801"/>
    </source>
</evidence>
<gene>
    <name evidence="6" type="primary">vapC</name>
    <name evidence="8" type="ORF">M1E25_11560</name>
</gene>
<reference evidence="8" key="1">
    <citation type="journal article" date="2023" name="Int. J. Syst. Evol. Microbiol.">
        <title>Streptomyces meridianus sp. nov. isolated from brackish water of the Tagus estuary in Alcochete, Portugal.</title>
        <authorList>
            <person name="Santos J.D.N."/>
            <person name="Klimek D."/>
            <person name="Calusinska M."/>
            <person name="Lobo Da Cunha A."/>
            <person name="Catita J."/>
            <person name="Goncalves H."/>
            <person name="Gonzalez I."/>
            <person name="Reyes F."/>
            <person name="Lage O.M."/>
        </authorList>
    </citation>
    <scope>NUCLEOTIDE SEQUENCE</scope>
    <source>
        <strain evidence="8">MTZ3.1</strain>
    </source>
</reference>
<evidence type="ECO:0000256" key="3">
    <source>
        <dbReference type="ARBA" id="ARBA00022723"/>
    </source>
</evidence>
<feature type="binding site" evidence="6">
    <location>
        <position position="5"/>
    </location>
    <ligand>
        <name>Mg(2+)</name>
        <dbReference type="ChEBI" id="CHEBI:18420"/>
    </ligand>
</feature>
<evidence type="ECO:0000313" key="8">
    <source>
        <dbReference type="EMBL" id="MCM2577988.1"/>
    </source>
</evidence>
<keyword evidence="4 6" id="KW-0378">Hydrolase</keyword>
<dbReference type="InterPro" id="IPR029060">
    <property type="entry name" value="PIN-like_dom_sf"/>
</dbReference>
<sequence length="131" mass="13979">MIVVDASVYAFSLLDEGTTGDRCRAALAADSRWVSPEHWTVEVASVIRGNLLGGKITPGQAQDAMLALARLDPVVPLTRVLLPRMWELAGNLTTYDAAYVAAAEAYDCTLVTADGRMARASGVRCPVEIIS</sequence>
<keyword evidence="5 6" id="KW-0460">Magnesium</keyword>
<comment type="cofactor">
    <cofactor evidence="6">
        <name>Mg(2+)</name>
        <dbReference type="ChEBI" id="CHEBI:18420"/>
    </cofactor>
</comment>
<dbReference type="Proteomes" id="UP001167160">
    <property type="component" value="Unassembled WGS sequence"/>
</dbReference>
<evidence type="ECO:0000259" key="7">
    <source>
        <dbReference type="Pfam" id="PF01850"/>
    </source>
</evidence>
<dbReference type="EC" id="3.1.-.-" evidence="6"/>
<evidence type="ECO:0000256" key="2">
    <source>
        <dbReference type="ARBA" id="ARBA00022722"/>
    </source>
</evidence>
<organism evidence="8 9">
    <name type="scientific">Streptomyces meridianus</name>
    <dbReference type="NCBI Taxonomy" id="2938945"/>
    <lineage>
        <taxon>Bacteria</taxon>
        <taxon>Bacillati</taxon>
        <taxon>Actinomycetota</taxon>
        <taxon>Actinomycetes</taxon>
        <taxon>Kitasatosporales</taxon>
        <taxon>Streptomycetaceae</taxon>
        <taxon>Streptomyces</taxon>
    </lineage>
</organism>
<keyword evidence="3 6" id="KW-0479">Metal-binding</keyword>
<protein>
    <recommendedName>
        <fullName evidence="6">Ribonuclease VapC</fullName>
        <shortName evidence="6">RNase VapC</shortName>
        <ecNumber evidence="6">3.1.-.-</ecNumber>
    </recommendedName>
    <alternativeName>
        <fullName evidence="6">Toxin VapC</fullName>
    </alternativeName>
</protein>
<comment type="similarity">
    <text evidence="6">Belongs to the PINc/VapC protein family.</text>
</comment>
<dbReference type="EMBL" id="JAMQGM010000024">
    <property type="protein sequence ID" value="MCM2577988.1"/>
    <property type="molecule type" value="Genomic_DNA"/>
</dbReference>
<comment type="function">
    <text evidence="6">Toxic component of a toxin-antitoxin (TA) system. An RNase.</text>
</comment>
<keyword evidence="2 6" id="KW-0540">Nuclease</keyword>
<dbReference type="PANTHER" id="PTHR35901:SF1">
    <property type="entry name" value="EXONUCLEASE VAPC9"/>
    <property type="match status" value="1"/>
</dbReference>
<dbReference type="SUPFAM" id="SSF88723">
    <property type="entry name" value="PIN domain-like"/>
    <property type="match status" value="1"/>
</dbReference>
<dbReference type="InterPro" id="IPR051619">
    <property type="entry name" value="TypeII_TA_RNase_PINc/VapC"/>
</dbReference>
<dbReference type="CDD" id="cd09873">
    <property type="entry name" value="PIN_Pae0151-like"/>
    <property type="match status" value="1"/>
</dbReference>
<keyword evidence="6" id="KW-0800">Toxin</keyword>
<proteinExistence type="inferred from homology"/>
<dbReference type="HAMAP" id="MF_00265">
    <property type="entry name" value="VapC_Nob1"/>
    <property type="match status" value="1"/>
</dbReference>
<dbReference type="Gene3D" id="3.40.50.1010">
    <property type="entry name" value="5'-nuclease"/>
    <property type="match status" value="1"/>
</dbReference>
<evidence type="ECO:0000256" key="6">
    <source>
        <dbReference type="HAMAP-Rule" id="MF_00265"/>
    </source>
</evidence>
<dbReference type="InterPro" id="IPR022907">
    <property type="entry name" value="VapC_family"/>
</dbReference>
<comment type="caution">
    <text evidence="8">The sequence shown here is derived from an EMBL/GenBank/DDBJ whole genome shotgun (WGS) entry which is preliminary data.</text>
</comment>
<name>A0ABT0X628_9ACTN</name>